<keyword evidence="3" id="KW-1185">Reference proteome</keyword>
<evidence type="ECO:0000259" key="1">
    <source>
        <dbReference type="Pfam" id="PF13456"/>
    </source>
</evidence>
<dbReference type="EMBL" id="JBBPBN010000014">
    <property type="protein sequence ID" value="KAK9025138.1"/>
    <property type="molecule type" value="Genomic_DNA"/>
</dbReference>
<reference evidence="2 3" key="1">
    <citation type="journal article" date="2024" name="G3 (Bethesda)">
        <title>Genome assembly of Hibiscus sabdariffa L. provides insights into metabolisms of medicinal natural products.</title>
        <authorList>
            <person name="Kim T."/>
        </authorList>
    </citation>
    <scope>NUCLEOTIDE SEQUENCE [LARGE SCALE GENOMIC DNA]</scope>
    <source>
        <strain evidence="2">TK-2024</strain>
        <tissue evidence="2">Old leaves</tissue>
    </source>
</reference>
<dbReference type="Pfam" id="PF13456">
    <property type="entry name" value="RVT_3"/>
    <property type="match status" value="1"/>
</dbReference>
<sequence>MVKEAWSRDQKSSQFFRSGRKISHTRTKLGKLSKKKFEASWKTCDELKANILELESPVDFQIKGKACVAAVIRDDHGQLIGIYSKQLPTSLVPIAEASAIRVDIIAAIETNYSHVIVKSYTHGVINHINFKMFSA</sequence>
<evidence type="ECO:0000313" key="2">
    <source>
        <dbReference type="EMBL" id="KAK9025138.1"/>
    </source>
</evidence>
<organism evidence="2 3">
    <name type="scientific">Hibiscus sabdariffa</name>
    <name type="common">roselle</name>
    <dbReference type="NCBI Taxonomy" id="183260"/>
    <lineage>
        <taxon>Eukaryota</taxon>
        <taxon>Viridiplantae</taxon>
        <taxon>Streptophyta</taxon>
        <taxon>Embryophyta</taxon>
        <taxon>Tracheophyta</taxon>
        <taxon>Spermatophyta</taxon>
        <taxon>Magnoliopsida</taxon>
        <taxon>eudicotyledons</taxon>
        <taxon>Gunneridae</taxon>
        <taxon>Pentapetalae</taxon>
        <taxon>rosids</taxon>
        <taxon>malvids</taxon>
        <taxon>Malvales</taxon>
        <taxon>Malvaceae</taxon>
        <taxon>Malvoideae</taxon>
        <taxon>Hibiscus</taxon>
    </lineage>
</organism>
<comment type="caution">
    <text evidence="2">The sequence shown here is derived from an EMBL/GenBank/DDBJ whole genome shotgun (WGS) entry which is preliminary data.</text>
</comment>
<gene>
    <name evidence="2" type="ORF">V6N11_065035</name>
</gene>
<accession>A0ABR2SIV1</accession>
<name>A0ABR2SIV1_9ROSI</name>
<proteinExistence type="predicted"/>
<feature type="domain" description="RNase H type-1" evidence="1">
    <location>
        <begin position="63"/>
        <end position="129"/>
    </location>
</feature>
<dbReference type="InterPro" id="IPR002156">
    <property type="entry name" value="RNaseH_domain"/>
</dbReference>
<protein>
    <recommendedName>
        <fullName evidence="1">RNase H type-1 domain-containing protein</fullName>
    </recommendedName>
</protein>
<dbReference type="Proteomes" id="UP001396334">
    <property type="component" value="Unassembled WGS sequence"/>
</dbReference>
<evidence type="ECO:0000313" key="3">
    <source>
        <dbReference type="Proteomes" id="UP001396334"/>
    </source>
</evidence>